<dbReference type="PROSITE" id="PS50878">
    <property type="entry name" value="RT_POL"/>
    <property type="match status" value="1"/>
</dbReference>
<gene>
    <name evidence="2" type="ORF">FSB_LOCUS18767</name>
</gene>
<dbReference type="Pfam" id="PF00078">
    <property type="entry name" value="RVT_1"/>
    <property type="match status" value="1"/>
</dbReference>
<feature type="domain" description="Reverse transcriptase" evidence="1">
    <location>
        <begin position="1"/>
        <end position="146"/>
    </location>
</feature>
<sequence>MFNLPLTKHWLTKARMCENHTVRQFCEREEPKRRGLRQGDPLSPYLFLLCAEGLSALLRKAESDREITGAAISRRGPKVSHLFFADDCLLFCKASLSESVVLKDLLSKYGRASGQKLNEEKTGMFFSSNTSGALRNSLSNIFGAALESNIDKYLGLPSMVGRAKKKVFEDIKVRVWQKLQGWKGRLLSQAGKEILIKAVAQAIPTYAMSVFKLPLGLCDDLERMARNFWWGQSGSERKMHWLSWSKTKKAKCYGGLGFCDLRLFNSALLARQCWRLLHSPHSLAFRMLKDRYFPNSTFMEAIIPKNASFTWRSILGARKVIELGSRWRVGNGEKIRIWKDRWLPTPTTYKVVSPISMLPEEARVSDLLIQDSQYWNSRLIDEVFLPRDASIIKSIPLSFRRPQDKIIWCGNHRGIFIVKSAYLLLQKNSRGSITGESSSSHSMEKFWNSLWSMNIPRKVQLFMWKVSHNILPTCKNLFDRGISSSSSCVFGSELALNKCPKYFPIDFSKPEMSEISLCFQLYHGICGAIEMTATKATEPRNPPLIVDRSPSRWSPPPLHFFKLNFSVLLDKSHGTIGLGCLVRDHLGRVAVACSEPVSQPLDPTLPLAFCIVACCDVYPGFRVL</sequence>
<name>A0A2N9FUP1_FAGSY</name>
<dbReference type="InterPro" id="IPR000477">
    <property type="entry name" value="RT_dom"/>
</dbReference>
<dbReference type="SUPFAM" id="SSF56672">
    <property type="entry name" value="DNA/RNA polymerases"/>
    <property type="match status" value="1"/>
</dbReference>
<reference evidence="2" key="1">
    <citation type="submission" date="2018-02" db="EMBL/GenBank/DDBJ databases">
        <authorList>
            <person name="Cohen D.B."/>
            <person name="Kent A.D."/>
        </authorList>
    </citation>
    <scope>NUCLEOTIDE SEQUENCE</scope>
</reference>
<dbReference type="AlphaFoldDB" id="A0A2N9FUP1"/>
<evidence type="ECO:0000313" key="2">
    <source>
        <dbReference type="EMBL" id="SPC90885.1"/>
    </source>
</evidence>
<dbReference type="PANTHER" id="PTHR33116:SF86">
    <property type="entry name" value="REVERSE TRANSCRIPTASE DOMAIN-CONTAINING PROTEIN"/>
    <property type="match status" value="1"/>
</dbReference>
<organism evidence="2">
    <name type="scientific">Fagus sylvatica</name>
    <name type="common">Beechnut</name>
    <dbReference type="NCBI Taxonomy" id="28930"/>
    <lineage>
        <taxon>Eukaryota</taxon>
        <taxon>Viridiplantae</taxon>
        <taxon>Streptophyta</taxon>
        <taxon>Embryophyta</taxon>
        <taxon>Tracheophyta</taxon>
        <taxon>Spermatophyta</taxon>
        <taxon>Magnoliopsida</taxon>
        <taxon>eudicotyledons</taxon>
        <taxon>Gunneridae</taxon>
        <taxon>Pentapetalae</taxon>
        <taxon>rosids</taxon>
        <taxon>fabids</taxon>
        <taxon>Fagales</taxon>
        <taxon>Fagaceae</taxon>
        <taxon>Fagus</taxon>
    </lineage>
</organism>
<dbReference type="PANTHER" id="PTHR33116">
    <property type="entry name" value="REVERSE TRANSCRIPTASE ZINC-BINDING DOMAIN-CONTAINING PROTEIN-RELATED-RELATED"/>
    <property type="match status" value="1"/>
</dbReference>
<dbReference type="InterPro" id="IPR043502">
    <property type="entry name" value="DNA/RNA_pol_sf"/>
</dbReference>
<dbReference type="EMBL" id="OIVN01001186">
    <property type="protein sequence ID" value="SPC90885.1"/>
    <property type="molecule type" value="Genomic_DNA"/>
</dbReference>
<dbReference type="Pfam" id="PF13966">
    <property type="entry name" value="zf-RVT"/>
    <property type="match status" value="1"/>
</dbReference>
<proteinExistence type="predicted"/>
<accession>A0A2N9FUP1</accession>
<protein>
    <recommendedName>
        <fullName evidence="1">Reverse transcriptase domain-containing protein</fullName>
    </recommendedName>
</protein>
<evidence type="ECO:0000259" key="1">
    <source>
        <dbReference type="PROSITE" id="PS50878"/>
    </source>
</evidence>
<dbReference type="InterPro" id="IPR026960">
    <property type="entry name" value="RVT-Znf"/>
</dbReference>